<protein>
    <recommendedName>
        <fullName evidence="1">Amidohydrolase 3 domain-containing protein</fullName>
    </recommendedName>
</protein>
<accession>A0A1I0CRM7</accession>
<dbReference type="Pfam" id="PF07969">
    <property type="entry name" value="Amidohydro_3"/>
    <property type="match status" value="1"/>
</dbReference>
<dbReference type="OrthoDB" id="9031471at2"/>
<dbReference type="Gene3D" id="3.10.310.70">
    <property type="match status" value="1"/>
</dbReference>
<dbReference type="Proteomes" id="UP000199308">
    <property type="component" value="Unassembled WGS sequence"/>
</dbReference>
<gene>
    <name evidence="2" type="ORF">SAMN05660429_01304</name>
</gene>
<dbReference type="RefSeq" id="WP_093328630.1">
    <property type="nucleotide sequence ID" value="NZ_AP027363.1"/>
</dbReference>
<dbReference type="AlphaFoldDB" id="A0A1I0CRM7"/>
<organism evidence="2 3">
    <name type="scientific">Thalassotalea agarivorans</name>
    <name type="common">Thalassomonas agarivorans</name>
    <dbReference type="NCBI Taxonomy" id="349064"/>
    <lineage>
        <taxon>Bacteria</taxon>
        <taxon>Pseudomonadati</taxon>
        <taxon>Pseudomonadota</taxon>
        <taxon>Gammaproteobacteria</taxon>
        <taxon>Alteromonadales</taxon>
        <taxon>Colwelliaceae</taxon>
        <taxon>Thalassotalea</taxon>
    </lineage>
</organism>
<dbReference type="SUPFAM" id="SSF51556">
    <property type="entry name" value="Metallo-dependent hydrolases"/>
    <property type="match status" value="1"/>
</dbReference>
<dbReference type="Gene3D" id="3.20.20.140">
    <property type="entry name" value="Metal-dependent hydrolases"/>
    <property type="match status" value="1"/>
</dbReference>
<dbReference type="InterPro" id="IPR033932">
    <property type="entry name" value="YtcJ-like"/>
</dbReference>
<dbReference type="Gene3D" id="2.30.40.10">
    <property type="entry name" value="Urease, subunit C, domain 1"/>
    <property type="match status" value="1"/>
</dbReference>
<name>A0A1I0CRM7_THASX</name>
<sequence>MSSINMIKTLSIILLFGLTACSENQQISKPKESEQIIADAVYTNGMIVTVNDKQPKAQAVAIKDGLIIYVGDLRGVKPLMGDATVTHDLNGKTMVPGFVDAHGHVVAAGLQAASANLLPAPDGLVNDFNALVNTLNEWKATDNGQSFIENTGWLLGFGFDDSQLAEQVFPTANELNKVSMDKPVMIIHQSGHFGVFNDVALKMAGVTDCTKKVPGGIIRCKDDKKTPNGVLEENAFFSVLSVFQKNIKPAFNLSLFEQGMHNFARFGYTTAQEGRAFAPTVDVAESQAQKTELPIDVALYVDYTAKDKLDNSPYYTGSGYDGISYNNGLRIAGIKLTLDGSPQGKTAWLSLPYYVPPEGESKDYAGYPAMTAEQVENELMDAFAKNRQVLAHCNGDAAIERYISAVGKATEKYGDRDRRIVLIHGQTLRKDQIPRLKALGIMPSLFPMHTFYWGDWHKTSVLGPDRAKYISPTRDVLDAGMIFSSHHDAPVALPDSMRVLGATVTRVTRSGEILGPNQRVTPYEGLKAITIWPAYQHFEEKQKGSIEVGKQADFVILSANPLTVDPLTIASIKVLETINNGKTVFTLNDQEQVVGNDKDEHGCIASAGYQWCASQQQCIRPWELAKNENLANEQDAVTDFCKG</sequence>
<proteinExistence type="predicted"/>
<dbReference type="EMBL" id="FOHK01000005">
    <property type="protein sequence ID" value="SET22330.1"/>
    <property type="molecule type" value="Genomic_DNA"/>
</dbReference>
<dbReference type="PANTHER" id="PTHR22642:SF2">
    <property type="entry name" value="PROTEIN LONG AFTER FAR-RED 3"/>
    <property type="match status" value="1"/>
</dbReference>
<dbReference type="CDD" id="cd01300">
    <property type="entry name" value="YtcJ_like"/>
    <property type="match status" value="1"/>
</dbReference>
<dbReference type="SUPFAM" id="SSF51338">
    <property type="entry name" value="Composite domain of metallo-dependent hydrolases"/>
    <property type="match status" value="1"/>
</dbReference>
<dbReference type="InterPro" id="IPR011059">
    <property type="entry name" value="Metal-dep_hydrolase_composite"/>
</dbReference>
<dbReference type="InterPro" id="IPR013108">
    <property type="entry name" value="Amidohydro_3"/>
</dbReference>
<dbReference type="GO" id="GO:0016810">
    <property type="term" value="F:hydrolase activity, acting on carbon-nitrogen (but not peptide) bonds"/>
    <property type="evidence" value="ECO:0007669"/>
    <property type="project" value="InterPro"/>
</dbReference>
<feature type="domain" description="Amidohydrolase 3" evidence="1">
    <location>
        <begin position="87"/>
        <end position="585"/>
    </location>
</feature>
<evidence type="ECO:0000259" key="1">
    <source>
        <dbReference type="Pfam" id="PF07969"/>
    </source>
</evidence>
<reference evidence="2 3" key="1">
    <citation type="submission" date="2016-10" db="EMBL/GenBank/DDBJ databases">
        <authorList>
            <person name="de Groot N.N."/>
        </authorList>
    </citation>
    <scope>NUCLEOTIDE SEQUENCE [LARGE SCALE GENOMIC DNA]</scope>
    <source>
        <strain evidence="2 3">DSM 19706</strain>
    </source>
</reference>
<dbReference type="STRING" id="349064.SAMN05660429_01304"/>
<evidence type="ECO:0000313" key="3">
    <source>
        <dbReference type="Proteomes" id="UP000199308"/>
    </source>
</evidence>
<dbReference type="InterPro" id="IPR032466">
    <property type="entry name" value="Metal_Hydrolase"/>
</dbReference>
<evidence type="ECO:0000313" key="2">
    <source>
        <dbReference type="EMBL" id="SET22330.1"/>
    </source>
</evidence>
<dbReference type="PANTHER" id="PTHR22642">
    <property type="entry name" value="IMIDAZOLONEPROPIONASE"/>
    <property type="match status" value="1"/>
</dbReference>
<keyword evidence="3" id="KW-1185">Reference proteome</keyword>